<dbReference type="InterPro" id="IPR050991">
    <property type="entry name" value="ECM_Regulatory_Proteins"/>
</dbReference>
<dbReference type="STRING" id="32264.T1KVK6"/>
<feature type="domain" description="Fibronectin type-III" evidence="4">
    <location>
        <begin position="241"/>
        <end position="337"/>
    </location>
</feature>
<dbReference type="HOGENOM" id="CLU_592573_0_0_1"/>
<dbReference type="PRINTS" id="PR00014">
    <property type="entry name" value="FNTYPEIII"/>
</dbReference>
<dbReference type="CDD" id="cd00063">
    <property type="entry name" value="FN3"/>
    <property type="match status" value="4"/>
</dbReference>
<dbReference type="OMA" id="CILRIMF"/>
<dbReference type="Pfam" id="PF00041">
    <property type="entry name" value="fn3"/>
    <property type="match status" value="4"/>
</dbReference>
<dbReference type="AlphaFoldDB" id="T1KVK6"/>
<reference evidence="6" key="1">
    <citation type="submission" date="2011-08" db="EMBL/GenBank/DDBJ databases">
        <authorList>
            <person name="Rombauts S."/>
        </authorList>
    </citation>
    <scope>NUCLEOTIDE SEQUENCE</scope>
    <source>
        <strain evidence="6">London</strain>
    </source>
</reference>
<keyword evidence="3" id="KW-0732">Signal</keyword>
<dbReference type="PANTHER" id="PTHR46708">
    <property type="entry name" value="TENASCIN"/>
    <property type="match status" value="1"/>
</dbReference>
<dbReference type="PANTHER" id="PTHR46708:SF2">
    <property type="entry name" value="FIBRONECTIN TYPE-III DOMAIN-CONTAINING PROTEIN"/>
    <property type="match status" value="1"/>
</dbReference>
<protein>
    <recommendedName>
        <fullName evidence="4">Fibronectin type-III domain-containing protein</fullName>
    </recommendedName>
</protein>
<proteinExistence type="predicted"/>
<dbReference type="InterPro" id="IPR036116">
    <property type="entry name" value="FN3_sf"/>
</dbReference>
<name>T1KVK6_TETUR</name>
<evidence type="ECO:0000256" key="3">
    <source>
        <dbReference type="SAM" id="SignalP"/>
    </source>
</evidence>
<feature type="domain" description="Fibronectin type-III" evidence="4">
    <location>
        <begin position="27"/>
        <end position="131"/>
    </location>
</feature>
<dbReference type="PROSITE" id="PS50853">
    <property type="entry name" value="FN3"/>
    <property type="match status" value="4"/>
</dbReference>
<dbReference type="EnsemblMetazoa" id="tetur23g01000.1">
    <property type="protein sequence ID" value="tetur23g01000.1"/>
    <property type="gene ID" value="tetur23g01000"/>
</dbReference>
<evidence type="ECO:0000256" key="1">
    <source>
        <dbReference type="ARBA" id="ARBA00022737"/>
    </source>
</evidence>
<feature type="chain" id="PRO_5004581872" description="Fibronectin type-III domain-containing protein" evidence="3">
    <location>
        <begin position="22"/>
        <end position="526"/>
    </location>
</feature>
<feature type="transmembrane region" description="Helical" evidence="2">
    <location>
        <begin position="448"/>
        <end position="471"/>
    </location>
</feature>
<dbReference type="SMART" id="SM00060">
    <property type="entry name" value="FN3"/>
    <property type="match status" value="4"/>
</dbReference>
<keyword evidence="2" id="KW-1133">Transmembrane helix</keyword>
<organism evidence="5 6">
    <name type="scientific">Tetranychus urticae</name>
    <name type="common">Two-spotted spider mite</name>
    <dbReference type="NCBI Taxonomy" id="32264"/>
    <lineage>
        <taxon>Eukaryota</taxon>
        <taxon>Metazoa</taxon>
        <taxon>Ecdysozoa</taxon>
        <taxon>Arthropoda</taxon>
        <taxon>Chelicerata</taxon>
        <taxon>Arachnida</taxon>
        <taxon>Acari</taxon>
        <taxon>Acariformes</taxon>
        <taxon>Trombidiformes</taxon>
        <taxon>Prostigmata</taxon>
        <taxon>Eleutherengona</taxon>
        <taxon>Raphignathae</taxon>
        <taxon>Tetranychoidea</taxon>
        <taxon>Tetranychidae</taxon>
        <taxon>Tetranychus</taxon>
    </lineage>
</organism>
<evidence type="ECO:0000256" key="2">
    <source>
        <dbReference type="SAM" id="Phobius"/>
    </source>
</evidence>
<evidence type="ECO:0000313" key="5">
    <source>
        <dbReference type="EnsemblMetazoa" id="tetur23g01000.1"/>
    </source>
</evidence>
<dbReference type="EMBL" id="CAEY01000613">
    <property type="status" value="NOT_ANNOTATED_CDS"/>
    <property type="molecule type" value="Genomic_DNA"/>
</dbReference>
<dbReference type="Proteomes" id="UP000015104">
    <property type="component" value="Unassembled WGS sequence"/>
</dbReference>
<gene>
    <name evidence="5" type="primary">107367761</name>
</gene>
<dbReference type="eggNOG" id="KOG4221">
    <property type="taxonomic scope" value="Eukaryota"/>
</dbReference>
<dbReference type="InterPro" id="IPR003961">
    <property type="entry name" value="FN3_dom"/>
</dbReference>
<dbReference type="SUPFAM" id="SSF49265">
    <property type="entry name" value="Fibronectin type III"/>
    <property type="match status" value="2"/>
</dbReference>
<evidence type="ECO:0000313" key="6">
    <source>
        <dbReference type="Proteomes" id="UP000015104"/>
    </source>
</evidence>
<keyword evidence="2" id="KW-0472">Membrane</keyword>
<keyword evidence="6" id="KW-1185">Reference proteome</keyword>
<sequence>MLLFILQIYLVLIVCPSNGLSEDLDLLPRNVTIIPESSTRLLIKWEPPILTDPSITQLTGYKIKYHIKNSAASSGSDTKKIETVTVDSARREYQLSDLKKGTQYSVKISALDSSNDTLGWTDWIHGETLENDLDESRVPEAPSKIRLEATLTTISISWQPPKDTSVAIKGYIVGWGTPVPNDYTEVLNANQRFHQLTGLKPTNEYVISVRAFNDRGDGPPIYESIWTRAPSTPEPKTALLPPVGLRVDVISPTSAILHWTDTTLNPRSLPDNRFYTIRYSSNFQSLNPKYKYLNTTKTSLLIEELKPYTQYEFAVKVTKGRRETTWSMSAVNTTLESRPSSRPEDLTITPSEEDSGIIKLDWQPPRQPNGLIIGYVILYTTDKDAPDKDWAAQPVVGGKLSTTLENLLPDTIYYFKIQVRNKKGYGPLSDPVMFRTLPVSKLKSSHSMIFLISSISGAVLLLIIAVSILVIKSCRQNRHRNDNSSRKHNGYIAAATSPVGGKNKSNIELKPPDLWIRHNDQIEVFW</sequence>
<dbReference type="FunFam" id="2.60.40.10:FF:000133">
    <property type="entry name" value="Neogenin isoform 1"/>
    <property type="match status" value="1"/>
</dbReference>
<reference evidence="5" key="2">
    <citation type="submission" date="2015-06" db="UniProtKB">
        <authorList>
            <consortium name="EnsemblMetazoa"/>
        </authorList>
    </citation>
    <scope>IDENTIFICATION</scope>
</reference>
<dbReference type="OrthoDB" id="114660at2759"/>
<dbReference type="KEGG" id="tut:107367761"/>
<evidence type="ECO:0000259" key="4">
    <source>
        <dbReference type="PROSITE" id="PS50853"/>
    </source>
</evidence>
<keyword evidence="1" id="KW-0677">Repeat</keyword>
<dbReference type="InterPro" id="IPR013783">
    <property type="entry name" value="Ig-like_fold"/>
</dbReference>
<feature type="signal peptide" evidence="3">
    <location>
        <begin position="1"/>
        <end position="21"/>
    </location>
</feature>
<dbReference type="Gene3D" id="2.60.40.10">
    <property type="entry name" value="Immunoglobulins"/>
    <property type="match status" value="4"/>
</dbReference>
<accession>T1KVK6</accession>
<feature type="domain" description="Fibronectin type-III" evidence="4">
    <location>
        <begin position="138"/>
        <end position="235"/>
    </location>
</feature>
<feature type="domain" description="Fibronectin type-III" evidence="4">
    <location>
        <begin position="342"/>
        <end position="439"/>
    </location>
</feature>
<keyword evidence="2" id="KW-0812">Transmembrane</keyword>